<dbReference type="PROSITE" id="PS50921">
    <property type="entry name" value="ANTAR"/>
    <property type="match status" value="1"/>
</dbReference>
<name>A0A4R7SYS5_9ACTN</name>
<dbReference type="InterPro" id="IPR011006">
    <property type="entry name" value="CheY-like_superfamily"/>
</dbReference>
<accession>A0A4R7SYS5</accession>
<dbReference type="EMBL" id="SOCE01000002">
    <property type="protein sequence ID" value="TDU83896.1"/>
    <property type="molecule type" value="Genomic_DNA"/>
</dbReference>
<dbReference type="Gene3D" id="3.30.750.24">
    <property type="entry name" value="STAS domain"/>
    <property type="match status" value="1"/>
</dbReference>
<dbReference type="InterPro" id="IPR036388">
    <property type="entry name" value="WH-like_DNA-bd_sf"/>
</dbReference>
<comment type="caution">
    <text evidence="3">The sequence shown here is derived from an EMBL/GenBank/DDBJ whole genome shotgun (WGS) entry which is preliminary data.</text>
</comment>
<dbReference type="Proteomes" id="UP000295151">
    <property type="component" value="Unassembled WGS sequence"/>
</dbReference>
<gene>
    <name evidence="3" type="ORF">EV138_6360</name>
</gene>
<organism evidence="3 4">
    <name type="scientific">Kribbella voronezhensis</name>
    <dbReference type="NCBI Taxonomy" id="2512212"/>
    <lineage>
        <taxon>Bacteria</taxon>
        <taxon>Bacillati</taxon>
        <taxon>Actinomycetota</taxon>
        <taxon>Actinomycetes</taxon>
        <taxon>Propionibacteriales</taxon>
        <taxon>Kribbellaceae</taxon>
        <taxon>Kribbella</taxon>
    </lineage>
</organism>
<dbReference type="SUPFAM" id="SSF52091">
    <property type="entry name" value="SpoIIaa-like"/>
    <property type="match status" value="1"/>
</dbReference>
<protein>
    <submittedName>
        <fullName evidence="3">ANTAR domain-containing protein</fullName>
    </submittedName>
</protein>
<evidence type="ECO:0000313" key="3">
    <source>
        <dbReference type="EMBL" id="TDU83896.1"/>
    </source>
</evidence>
<reference evidence="3 4" key="1">
    <citation type="submission" date="2019-03" db="EMBL/GenBank/DDBJ databases">
        <title>Genomic Encyclopedia of Type Strains, Phase III (KMG-III): the genomes of soil and plant-associated and newly described type strains.</title>
        <authorList>
            <person name="Whitman W."/>
        </authorList>
    </citation>
    <scope>NUCLEOTIDE SEQUENCE [LARGE SCALE GENOMIC DNA]</scope>
    <source>
        <strain evidence="3 4">VKM Ac-2575</strain>
    </source>
</reference>
<dbReference type="InterPro" id="IPR036513">
    <property type="entry name" value="STAS_dom_sf"/>
</dbReference>
<dbReference type="Gene3D" id="1.10.10.10">
    <property type="entry name" value="Winged helix-like DNA-binding domain superfamily/Winged helix DNA-binding domain"/>
    <property type="match status" value="1"/>
</dbReference>
<proteinExistence type="predicted"/>
<dbReference type="SUPFAM" id="SSF52172">
    <property type="entry name" value="CheY-like"/>
    <property type="match status" value="1"/>
</dbReference>
<sequence>MQPSPDSPGPRFRWAARPCSDLEVDLDFTPPLLIARLIGRLTSRSGRPLRSILHDASTQRPERILIDATTLAPSDETGLTALAEAVVHSAAGLPVGVAGFRRAQRLLLHRLCGDRPQQLRTFETVAEAVEGMLATPGAALPDQQTLLAEVRQLHRALLSRATIDQAKGILMAVYGLEADAAFAMLTWHSRNSRVPLRVLAEHFVAAVRQRQGGQLEPVTTDALLVDIAAGLRSGNYTA</sequence>
<evidence type="ECO:0000259" key="1">
    <source>
        <dbReference type="PROSITE" id="PS50801"/>
    </source>
</evidence>
<feature type="domain" description="STAS" evidence="1">
    <location>
        <begin position="22"/>
        <end position="132"/>
    </location>
</feature>
<dbReference type="InterPro" id="IPR002645">
    <property type="entry name" value="STAS_dom"/>
</dbReference>
<evidence type="ECO:0000259" key="2">
    <source>
        <dbReference type="PROSITE" id="PS50921"/>
    </source>
</evidence>
<dbReference type="AlphaFoldDB" id="A0A4R7SYS5"/>
<dbReference type="GO" id="GO:0003723">
    <property type="term" value="F:RNA binding"/>
    <property type="evidence" value="ECO:0007669"/>
    <property type="project" value="InterPro"/>
</dbReference>
<dbReference type="RefSeq" id="WP_202867019.1">
    <property type="nucleotide sequence ID" value="NZ_SOCE01000002.1"/>
</dbReference>
<keyword evidence="4" id="KW-1185">Reference proteome</keyword>
<dbReference type="Pfam" id="PF03861">
    <property type="entry name" value="ANTAR"/>
    <property type="match status" value="1"/>
</dbReference>
<feature type="domain" description="ANTAR" evidence="2">
    <location>
        <begin position="143"/>
        <end position="204"/>
    </location>
</feature>
<dbReference type="PROSITE" id="PS50801">
    <property type="entry name" value="STAS"/>
    <property type="match status" value="1"/>
</dbReference>
<dbReference type="SMART" id="SM01012">
    <property type="entry name" value="ANTAR"/>
    <property type="match status" value="1"/>
</dbReference>
<evidence type="ECO:0000313" key="4">
    <source>
        <dbReference type="Proteomes" id="UP000295151"/>
    </source>
</evidence>
<dbReference type="InterPro" id="IPR005561">
    <property type="entry name" value="ANTAR"/>
</dbReference>